<dbReference type="EMBL" id="BAAATK010000037">
    <property type="protein sequence ID" value="GAA2450080.1"/>
    <property type="molecule type" value="Genomic_DNA"/>
</dbReference>
<organism evidence="1 2">
    <name type="scientific">Streptomyces glaucus</name>
    <dbReference type="NCBI Taxonomy" id="284029"/>
    <lineage>
        <taxon>Bacteria</taxon>
        <taxon>Bacillati</taxon>
        <taxon>Actinomycetota</taxon>
        <taxon>Actinomycetes</taxon>
        <taxon>Kitasatosporales</taxon>
        <taxon>Streptomycetaceae</taxon>
        <taxon>Streptomyces</taxon>
    </lineage>
</organism>
<proteinExistence type="predicted"/>
<keyword evidence="2" id="KW-1185">Reference proteome</keyword>
<dbReference type="Proteomes" id="UP001500460">
    <property type="component" value="Unassembled WGS sequence"/>
</dbReference>
<evidence type="ECO:0000313" key="1">
    <source>
        <dbReference type="EMBL" id="GAA2450080.1"/>
    </source>
</evidence>
<reference evidence="2" key="1">
    <citation type="journal article" date="2019" name="Int. J. Syst. Evol. Microbiol.">
        <title>The Global Catalogue of Microorganisms (GCM) 10K type strain sequencing project: providing services to taxonomists for standard genome sequencing and annotation.</title>
        <authorList>
            <consortium name="The Broad Institute Genomics Platform"/>
            <consortium name="The Broad Institute Genome Sequencing Center for Infectious Disease"/>
            <person name="Wu L."/>
            <person name="Ma J."/>
        </authorList>
    </citation>
    <scope>NUCLEOTIDE SEQUENCE [LARGE SCALE GENOMIC DNA]</scope>
    <source>
        <strain evidence="2">JCM 6922</strain>
    </source>
</reference>
<comment type="caution">
    <text evidence="1">The sequence shown here is derived from an EMBL/GenBank/DDBJ whole genome shotgun (WGS) entry which is preliminary data.</text>
</comment>
<gene>
    <name evidence="1" type="ORF">GCM10010421_48090</name>
</gene>
<accession>A0ABP5XDS9</accession>
<name>A0ABP5XDS9_9ACTN</name>
<protein>
    <submittedName>
        <fullName evidence="1">Uncharacterized protein</fullName>
    </submittedName>
</protein>
<evidence type="ECO:0000313" key="2">
    <source>
        <dbReference type="Proteomes" id="UP001500460"/>
    </source>
</evidence>
<sequence length="127" mass="12650">MGVGAAFVAGAEPFELVQPGERALDHPADLARSGAVGDALSGDHGVDATFPQQAAVPVEVVAPVGVQAPGFAARVFPSSPNGRDRVEQEPELGDVVSVAASGRHGEWSSVAVDDQVVRGAGAGAVDG</sequence>